<evidence type="ECO:0000313" key="2">
    <source>
        <dbReference type="Proteomes" id="UP000187465"/>
    </source>
</evidence>
<protein>
    <recommendedName>
        <fullName evidence="3">Apea-like HEPN domain-containing protein</fullName>
    </recommendedName>
</protein>
<dbReference type="EMBL" id="MKQP01000040">
    <property type="protein sequence ID" value="OMD26760.1"/>
    <property type="molecule type" value="Genomic_DNA"/>
</dbReference>
<accession>A0A1R0X1W3</accession>
<evidence type="ECO:0008006" key="3">
    <source>
        <dbReference type="Google" id="ProtNLM"/>
    </source>
</evidence>
<gene>
    <name evidence="1" type="ORF">BJP51_26580</name>
</gene>
<evidence type="ECO:0000313" key="1">
    <source>
        <dbReference type="EMBL" id="OMD26760.1"/>
    </source>
</evidence>
<name>A0A1R0X1W3_9BACL</name>
<dbReference type="Proteomes" id="UP000187465">
    <property type="component" value="Unassembled WGS sequence"/>
</dbReference>
<proteinExistence type="predicted"/>
<dbReference type="RefSeq" id="WP_076179525.1">
    <property type="nucleotide sequence ID" value="NZ_MKQP01000040.1"/>
</dbReference>
<organism evidence="1 2">
    <name type="scientific">Paenibacillus odorifer</name>
    <dbReference type="NCBI Taxonomy" id="189426"/>
    <lineage>
        <taxon>Bacteria</taxon>
        <taxon>Bacillati</taxon>
        <taxon>Bacillota</taxon>
        <taxon>Bacilli</taxon>
        <taxon>Bacillales</taxon>
        <taxon>Paenibacillaceae</taxon>
        <taxon>Paenibacillus</taxon>
    </lineage>
</organism>
<reference evidence="1 2" key="1">
    <citation type="submission" date="2016-10" db="EMBL/GenBank/DDBJ databases">
        <title>Paenibacillus species isolates.</title>
        <authorList>
            <person name="Beno S.M."/>
        </authorList>
    </citation>
    <scope>NUCLEOTIDE SEQUENCE [LARGE SCALE GENOMIC DNA]</scope>
    <source>
        <strain evidence="1 2">FSL H7-0604</strain>
    </source>
</reference>
<dbReference type="AlphaFoldDB" id="A0A1R0X1W3"/>
<sequence>MINKTLLADLKEELELHIPDFMEEFSFLSLDEEKFVFVHKDTNITLAVDHSHTKRGHDIYSAPRKILTSIDKKNIERENRSLEIYEDCGFASKKQNYSEFLLTYDSLFYENREYEDSFNIGGIEIVISEPSSLYKIVFNSFTYDKTFDSWGDFKTIKLIGCQFEEIEKTAQQALFLIAKFDAPEFELLGDYPNIIPFQYHGEGTQWNDPDESEELDEILYQPSKYLEPIAFYNRARKLDDPIFYYRTIEFFFIINKKSELKRSVEAYNESDDLDKFIKDLSSLYGTKETELLKNLINNIDNVEGVIKYAQSEGIIDNMDISTFATKLYNYRNSIVHGKGDAKFSLNIPTIDVLHPKSKDRYWTEVLRRLADQVIKQFCF</sequence>
<comment type="caution">
    <text evidence="1">The sequence shown here is derived from an EMBL/GenBank/DDBJ whole genome shotgun (WGS) entry which is preliminary data.</text>
</comment>